<accession>A0A381PLD7</accession>
<evidence type="ECO:0008006" key="2">
    <source>
        <dbReference type="Google" id="ProtNLM"/>
    </source>
</evidence>
<dbReference type="EMBL" id="UINC01000980">
    <property type="protein sequence ID" value="SUZ66263.1"/>
    <property type="molecule type" value="Genomic_DNA"/>
</dbReference>
<dbReference type="InterPro" id="IPR007922">
    <property type="entry name" value="DciA-like"/>
</dbReference>
<dbReference type="AlphaFoldDB" id="A0A381PLD7"/>
<gene>
    <name evidence="1" type="ORF">METZ01_LOCUS19117</name>
</gene>
<name>A0A381PLD7_9ZZZZ</name>
<evidence type="ECO:0000313" key="1">
    <source>
        <dbReference type="EMBL" id="SUZ66263.1"/>
    </source>
</evidence>
<protein>
    <recommendedName>
        <fullName evidence="2">DUF721 domain-containing protein</fullName>
    </recommendedName>
</protein>
<dbReference type="Pfam" id="PF05258">
    <property type="entry name" value="DciA"/>
    <property type="match status" value="1"/>
</dbReference>
<reference evidence="1" key="1">
    <citation type="submission" date="2018-05" db="EMBL/GenBank/DDBJ databases">
        <authorList>
            <person name="Lanie J.A."/>
            <person name="Ng W.-L."/>
            <person name="Kazmierczak K.M."/>
            <person name="Andrzejewski T.M."/>
            <person name="Davidsen T.M."/>
            <person name="Wayne K.J."/>
            <person name="Tettelin H."/>
            <person name="Glass J.I."/>
            <person name="Rusch D."/>
            <person name="Podicherti R."/>
            <person name="Tsui H.-C.T."/>
            <person name="Winkler M.E."/>
        </authorList>
    </citation>
    <scope>NUCLEOTIDE SEQUENCE</scope>
</reference>
<proteinExistence type="predicted"/>
<sequence length="101" mass="11717">MPSQTLKHCLELDSNNLESIIKRAKEMDNLKKMLRNVLDKEAAKHLISANIRRNGELVLLCNSSAWGSKIRFDQEKLLKIAQTKWKFLTSCRVKIIEKTSY</sequence>
<organism evidence="1">
    <name type="scientific">marine metagenome</name>
    <dbReference type="NCBI Taxonomy" id="408172"/>
    <lineage>
        <taxon>unclassified sequences</taxon>
        <taxon>metagenomes</taxon>
        <taxon>ecological metagenomes</taxon>
    </lineage>
</organism>